<proteinExistence type="inferred from homology"/>
<evidence type="ECO:0000256" key="2">
    <source>
        <dbReference type="ARBA" id="ARBA00022980"/>
    </source>
</evidence>
<name>A0A8K0SZD2_9HYPO</name>
<reference evidence="6" key="1">
    <citation type="journal article" date="2021" name="Nat. Commun.">
        <title>Genetic determinants of endophytism in the Arabidopsis root mycobiome.</title>
        <authorList>
            <person name="Mesny F."/>
            <person name="Miyauchi S."/>
            <person name="Thiergart T."/>
            <person name="Pickel B."/>
            <person name="Atanasova L."/>
            <person name="Karlsson M."/>
            <person name="Huettel B."/>
            <person name="Barry K.W."/>
            <person name="Haridas S."/>
            <person name="Chen C."/>
            <person name="Bauer D."/>
            <person name="Andreopoulos W."/>
            <person name="Pangilinan J."/>
            <person name="LaButti K."/>
            <person name="Riley R."/>
            <person name="Lipzen A."/>
            <person name="Clum A."/>
            <person name="Drula E."/>
            <person name="Henrissat B."/>
            <person name="Kohler A."/>
            <person name="Grigoriev I.V."/>
            <person name="Martin F.M."/>
            <person name="Hacquard S."/>
        </authorList>
    </citation>
    <scope>NUCLEOTIDE SEQUENCE</scope>
    <source>
        <strain evidence="6">MPI-CAGE-CH-0235</strain>
    </source>
</reference>
<dbReference type="GO" id="GO:0005762">
    <property type="term" value="C:mitochondrial large ribosomal subunit"/>
    <property type="evidence" value="ECO:0007669"/>
    <property type="project" value="TreeGrafter"/>
</dbReference>
<gene>
    <name evidence="6" type="ORF">B0I35DRAFT_124831</name>
</gene>
<dbReference type="GO" id="GO:0003735">
    <property type="term" value="F:structural constituent of ribosome"/>
    <property type="evidence" value="ECO:0007669"/>
    <property type="project" value="InterPro"/>
</dbReference>
<evidence type="ECO:0000313" key="7">
    <source>
        <dbReference type="Proteomes" id="UP000813444"/>
    </source>
</evidence>
<dbReference type="InterPro" id="IPR036373">
    <property type="entry name" value="Ribosomal_bL17_sf"/>
</dbReference>
<dbReference type="Proteomes" id="UP000813444">
    <property type="component" value="Unassembled WGS sequence"/>
</dbReference>
<feature type="region of interest" description="Disordered" evidence="5">
    <location>
        <begin position="178"/>
        <end position="200"/>
    </location>
</feature>
<dbReference type="PANTHER" id="PTHR14413:SF16">
    <property type="entry name" value="LARGE RIBOSOMAL SUBUNIT PROTEIN BL17M"/>
    <property type="match status" value="1"/>
</dbReference>
<dbReference type="PANTHER" id="PTHR14413">
    <property type="entry name" value="RIBOSOMAL PROTEIN L17"/>
    <property type="match status" value="1"/>
</dbReference>
<keyword evidence="7" id="KW-1185">Reference proteome</keyword>
<evidence type="ECO:0000313" key="6">
    <source>
        <dbReference type="EMBL" id="KAH7326046.1"/>
    </source>
</evidence>
<dbReference type="NCBIfam" id="TIGR00059">
    <property type="entry name" value="L17"/>
    <property type="match status" value="1"/>
</dbReference>
<keyword evidence="2 4" id="KW-0689">Ribosomal protein</keyword>
<dbReference type="GO" id="GO:0006412">
    <property type="term" value="P:translation"/>
    <property type="evidence" value="ECO:0007669"/>
    <property type="project" value="InterPro"/>
</dbReference>
<evidence type="ECO:0000256" key="5">
    <source>
        <dbReference type="SAM" id="MobiDB-lite"/>
    </source>
</evidence>
<comment type="caution">
    <text evidence="6">The sequence shown here is derived from an EMBL/GenBank/DDBJ whole genome shotgun (WGS) entry which is preliminary data.</text>
</comment>
<comment type="similarity">
    <text evidence="1 4">Belongs to the bacterial ribosomal protein bL17 family.</text>
</comment>
<dbReference type="InterPro" id="IPR000456">
    <property type="entry name" value="Ribosomal_bL17"/>
</dbReference>
<dbReference type="Pfam" id="PF01196">
    <property type="entry name" value="Ribosomal_L17"/>
    <property type="match status" value="1"/>
</dbReference>
<accession>A0A8K0SZD2</accession>
<dbReference type="EMBL" id="JAGPNK010000002">
    <property type="protein sequence ID" value="KAH7326046.1"/>
    <property type="molecule type" value="Genomic_DNA"/>
</dbReference>
<evidence type="ECO:0000256" key="4">
    <source>
        <dbReference type="RuleBase" id="RU000660"/>
    </source>
</evidence>
<evidence type="ECO:0000256" key="3">
    <source>
        <dbReference type="ARBA" id="ARBA00023274"/>
    </source>
</evidence>
<dbReference type="OrthoDB" id="275000at2759"/>
<keyword evidence="3 4" id="KW-0687">Ribonucleoprotein</keyword>
<dbReference type="SUPFAM" id="SSF64263">
    <property type="entry name" value="Prokaryotic ribosomal protein L17"/>
    <property type="match status" value="1"/>
</dbReference>
<dbReference type="PROSITE" id="PS01167">
    <property type="entry name" value="RIBOSOMAL_L17"/>
    <property type="match status" value="1"/>
</dbReference>
<protein>
    <submittedName>
        <fullName evidence="6">Mitochondrial ribosomal protein YmL8</fullName>
    </submittedName>
</protein>
<organism evidence="6 7">
    <name type="scientific">Stachybotrys elegans</name>
    <dbReference type="NCBI Taxonomy" id="80388"/>
    <lineage>
        <taxon>Eukaryota</taxon>
        <taxon>Fungi</taxon>
        <taxon>Dikarya</taxon>
        <taxon>Ascomycota</taxon>
        <taxon>Pezizomycotina</taxon>
        <taxon>Sordariomycetes</taxon>
        <taxon>Hypocreomycetidae</taxon>
        <taxon>Hypocreales</taxon>
        <taxon>Stachybotryaceae</taxon>
        <taxon>Stachybotrys</taxon>
    </lineage>
</organism>
<dbReference type="Gene3D" id="3.90.1030.10">
    <property type="entry name" value="Ribosomal protein L17"/>
    <property type="match status" value="1"/>
</dbReference>
<evidence type="ECO:0000256" key="1">
    <source>
        <dbReference type="ARBA" id="ARBA00008777"/>
    </source>
</evidence>
<sequence>MAGGLVKYRHLSRDSSARKALLRGLVTQLVQHEHITTTYAKAKEAQRLAEKLVTLAKRDNEPCRRAAQGILYTPDQLMPKLFGELRQRYLTRPGGYTRVVRTEPKNTYDQGESAILEFVDGPRDSRFMTTAKAVARDRILDRQPNFITQTRTKKVTQFRGEKPFEEMVRKFMSLDMKKHTSAVPEKDVAESSAATAEKKN</sequence>
<dbReference type="AlphaFoldDB" id="A0A8K0SZD2"/>
<dbReference type="InterPro" id="IPR047859">
    <property type="entry name" value="Ribosomal_bL17_CS"/>
</dbReference>